<dbReference type="EMBL" id="JRES01001325">
    <property type="protein sequence ID" value="KNC23618.1"/>
    <property type="molecule type" value="Genomic_DNA"/>
</dbReference>
<dbReference type="Proteomes" id="UP000037069">
    <property type="component" value="Unassembled WGS sequence"/>
</dbReference>
<proteinExistence type="predicted"/>
<reference evidence="2 3" key="1">
    <citation type="journal article" date="2015" name="Nat. Commun.">
        <title>Lucilia cuprina genome unlocks parasitic fly biology to underpin future interventions.</title>
        <authorList>
            <person name="Anstead C.A."/>
            <person name="Korhonen P.K."/>
            <person name="Young N.D."/>
            <person name="Hall R.S."/>
            <person name="Jex A.R."/>
            <person name="Murali S.C."/>
            <person name="Hughes D.S."/>
            <person name="Lee S.F."/>
            <person name="Perry T."/>
            <person name="Stroehlein A.J."/>
            <person name="Ansell B.R."/>
            <person name="Breugelmans B."/>
            <person name="Hofmann A."/>
            <person name="Qu J."/>
            <person name="Dugan S."/>
            <person name="Lee S.L."/>
            <person name="Chao H."/>
            <person name="Dinh H."/>
            <person name="Han Y."/>
            <person name="Doddapaneni H.V."/>
            <person name="Worley K.C."/>
            <person name="Muzny D.M."/>
            <person name="Ioannidis P."/>
            <person name="Waterhouse R.M."/>
            <person name="Zdobnov E.M."/>
            <person name="James P.J."/>
            <person name="Bagnall N.H."/>
            <person name="Kotze A.C."/>
            <person name="Gibbs R.A."/>
            <person name="Richards S."/>
            <person name="Batterham P."/>
            <person name="Gasser R.B."/>
        </authorList>
    </citation>
    <scope>NUCLEOTIDE SEQUENCE [LARGE SCALE GENOMIC DNA]</scope>
    <source>
        <strain evidence="2 3">LS</strain>
        <tissue evidence="2">Full body</tissue>
    </source>
</reference>
<gene>
    <name evidence="2" type="ORF">FF38_00970</name>
</gene>
<evidence type="ECO:0000256" key="1">
    <source>
        <dbReference type="SAM" id="Phobius"/>
    </source>
</evidence>
<keyword evidence="1" id="KW-0472">Membrane</keyword>
<keyword evidence="1" id="KW-0812">Transmembrane</keyword>
<protein>
    <submittedName>
        <fullName evidence="2">Uncharacterized protein</fullName>
    </submittedName>
</protein>
<name>A0A0L0BUF2_LUCCU</name>
<keyword evidence="1" id="KW-1133">Transmembrane helix</keyword>
<dbReference type="AlphaFoldDB" id="A0A0L0BUF2"/>
<evidence type="ECO:0000313" key="2">
    <source>
        <dbReference type="EMBL" id="KNC23618.1"/>
    </source>
</evidence>
<evidence type="ECO:0000313" key="3">
    <source>
        <dbReference type="Proteomes" id="UP000037069"/>
    </source>
</evidence>
<keyword evidence="3" id="KW-1185">Reference proteome</keyword>
<organism evidence="2 3">
    <name type="scientific">Lucilia cuprina</name>
    <name type="common">Green bottle fly</name>
    <name type="synonym">Australian sheep blowfly</name>
    <dbReference type="NCBI Taxonomy" id="7375"/>
    <lineage>
        <taxon>Eukaryota</taxon>
        <taxon>Metazoa</taxon>
        <taxon>Ecdysozoa</taxon>
        <taxon>Arthropoda</taxon>
        <taxon>Hexapoda</taxon>
        <taxon>Insecta</taxon>
        <taxon>Pterygota</taxon>
        <taxon>Neoptera</taxon>
        <taxon>Endopterygota</taxon>
        <taxon>Diptera</taxon>
        <taxon>Brachycera</taxon>
        <taxon>Muscomorpha</taxon>
        <taxon>Oestroidea</taxon>
        <taxon>Calliphoridae</taxon>
        <taxon>Luciliinae</taxon>
        <taxon>Lucilia</taxon>
    </lineage>
</organism>
<accession>A0A0L0BUF2</accession>
<sequence>MSKRHIDSMLNCWDGMHFTGNVSKPVCMNLEEFKILALFSLQVKFKVRCTIAPNKPIFFFGTSEPTCTWFMRLNSQQTEIDRIVVVVVRILHIHTHTHTHTCNTTSFNVQMRFHNTLYKLIPLCNICARCCYCCKTISSIINVIIQIITTTAVAFLHMEHQQPQQ</sequence>
<comment type="caution">
    <text evidence="2">The sequence shown here is derived from an EMBL/GenBank/DDBJ whole genome shotgun (WGS) entry which is preliminary data.</text>
</comment>
<feature type="transmembrane region" description="Helical" evidence="1">
    <location>
        <begin position="137"/>
        <end position="156"/>
    </location>
</feature>